<evidence type="ECO:0000313" key="3">
    <source>
        <dbReference type="Proteomes" id="UP001218218"/>
    </source>
</evidence>
<evidence type="ECO:0000313" key="2">
    <source>
        <dbReference type="EMBL" id="KAJ7310025.1"/>
    </source>
</evidence>
<proteinExistence type="predicted"/>
<gene>
    <name evidence="2" type="ORF">DFH08DRAFT_899174</name>
</gene>
<sequence>MSHIVLSPPSTFFHFQFMGSKTSPILALLAPGAMGAAIATRLSASGAGLILTNLDGRSEPTIQRARASNMQHASYTEIVERASYIYSVVPPKDAFAVAQMILSAYKAAGSQRPLVFVDCNAVNPESMKSMATLFRGTGIILIDGVIIGTPPTPSFNPGIYVSADPKDVAALDEFTRMSNEFGLNVIPLKGEGAGIGDASAVKMSHSGIVKGTIGLFTTMILAANAASPSTADGLLHALNLSQPALVDLLVRLLPEALPKSYRFVGEMEEVGGFAAGTNANTFDGLAKIFARVAQGGDSDLDVLLKFAQQAKETRESESASRV</sequence>
<dbReference type="EMBL" id="JARIHO010000080">
    <property type="protein sequence ID" value="KAJ7310025.1"/>
    <property type="molecule type" value="Genomic_DNA"/>
</dbReference>
<dbReference type="GO" id="GO:0050661">
    <property type="term" value="F:NADP binding"/>
    <property type="evidence" value="ECO:0007669"/>
    <property type="project" value="InterPro"/>
</dbReference>
<dbReference type="Proteomes" id="UP001218218">
    <property type="component" value="Unassembled WGS sequence"/>
</dbReference>
<comment type="caution">
    <text evidence="2">The sequence shown here is derived from an EMBL/GenBank/DDBJ whole genome shotgun (WGS) entry which is preliminary data.</text>
</comment>
<dbReference type="Pfam" id="PF09130">
    <property type="entry name" value="DUF1932"/>
    <property type="match status" value="1"/>
</dbReference>
<dbReference type="AlphaFoldDB" id="A0AAD6Z6F2"/>
<feature type="domain" description="Phosphogluconate dehydrogenase NAD-binding putative C-terminal" evidence="1">
    <location>
        <begin position="225"/>
        <end position="292"/>
    </location>
</feature>
<dbReference type="InterPro" id="IPR036291">
    <property type="entry name" value="NAD(P)-bd_dom_sf"/>
</dbReference>
<reference evidence="2" key="1">
    <citation type="submission" date="2023-03" db="EMBL/GenBank/DDBJ databases">
        <title>Massive genome expansion in bonnet fungi (Mycena s.s.) driven by repeated elements and novel gene families across ecological guilds.</title>
        <authorList>
            <consortium name="Lawrence Berkeley National Laboratory"/>
            <person name="Harder C.B."/>
            <person name="Miyauchi S."/>
            <person name="Viragh M."/>
            <person name="Kuo A."/>
            <person name="Thoen E."/>
            <person name="Andreopoulos B."/>
            <person name="Lu D."/>
            <person name="Skrede I."/>
            <person name="Drula E."/>
            <person name="Henrissat B."/>
            <person name="Morin E."/>
            <person name="Kohler A."/>
            <person name="Barry K."/>
            <person name="LaButti K."/>
            <person name="Morin E."/>
            <person name="Salamov A."/>
            <person name="Lipzen A."/>
            <person name="Mereny Z."/>
            <person name="Hegedus B."/>
            <person name="Baldrian P."/>
            <person name="Stursova M."/>
            <person name="Weitz H."/>
            <person name="Taylor A."/>
            <person name="Grigoriev I.V."/>
            <person name="Nagy L.G."/>
            <person name="Martin F."/>
            <person name="Kauserud H."/>
        </authorList>
    </citation>
    <scope>NUCLEOTIDE SEQUENCE</scope>
    <source>
        <strain evidence="2">CBHHK002</strain>
    </source>
</reference>
<dbReference type="Gene3D" id="3.40.50.720">
    <property type="entry name" value="NAD(P)-binding Rossmann-like Domain"/>
    <property type="match status" value="1"/>
</dbReference>
<keyword evidence="3" id="KW-1185">Reference proteome</keyword>
<dbReference type="SUPFAM" id="SSF48179">
    <property type="entry name" value="6-phosphogluconate dehydrogenase C-terminal domain-like"/>
    <property type="match status" value="1"/>
</dbReference>
<protein>
    <recommendedName>
        <fullName evidence="1">Phosphogluconate dehydrogenase NAD-binding putative C-terminal domain-containing protein</fullName>
    </recommendedName>
</protein>
<evidence type="ECO:0000259" key="1">
    <source>
        <dbReference type="Pfam" id="PF09130"/>
    </source>
</evidence>
<dbReference type="InterPro" id="IPR008927">
    <property type="entry name" value="6-PGluconate_DH-like_C_sf"/>
</dbReference>
<name>A0AAD6Z6F2_9AGAR</name>
<accession>A0AAD6Z6F2</accession>
<dbReference type="InterPro" id="IPR015814">
    <property type="entry name" value="Pgluconate_DH_NAD-bd_C"/>
</dbReference>
<dbReference type="SUPFAM" id="SSF51735">
    <property type="entry name" value="NAD(P)-binding Rossmann-fold domains"/>
    <property type="match status" value="1"/>
</dbReference>
<organism evidence="2 3">
    <name type="scientific">Mycena albidolilacea</name>
    <dbReference type="NCBI Taxonomy" id="1033008"/>
    <lineage>
        <taxon>Eukaryota</taxon>
        <taxon>Fungi</taxon>
        <taxon>Dikarya</taxon>
        <taxon>Basidiomycota</taxon>
        <taxon>Agaricomycotina</taxon>
        <taxon>Agaricomycetes</taxon>
        <taxon>Agaricomycetidae</taxon>
        <taxon>Agaricales</taxon>
        <taxon>Marasmiineae</taxon>
        <taxon>Mycenaceae</taxon>
        <taxon>Mycena</taxon>
    </lineage>
</organism>